<evidence type="ECO:0000313" key="2">
    <source>
        <dbReference type="EMBL" id="MFC4748211.1"/>
    </source>
</evidence>
<reference evidence="3" key="1">
    <citation type="journal article" date="2019" name="Int. J. Syst. Evol. Microbiol.">
        <title>The Global Catalogue of Microorganisms (GCM) 10K type strain sequencing project: providing services to taxonomists for standard genome sequencing and annotation.</title>
        <authorList>
            <consortium name="The Broad Institute Genomics Platform"/>
            <consortium name="The Broad Institute Genome Sequencing Center for Infectious Disease"/>
            <person name="Wu L."/>
            <person name="Ma J."/>
        </authorList>
    </citation>
    <scope>NUCLEOTIDE SEQUENCE [LARGE SCALE GENOMIC DNA]</scope>
    <source>
        <strain evidence="3">WYCCWR 13023</strain>
    </source>
</reference>
<dbReference type="Proteomes" id="UP001595935">
    <property type="component" value="Unassembled WGS sequence"/>
</dbReference>
<evidence type="ECO:0000313" key="3">
    <source>
        <dbReference type="Proteomes" id="UP001595935"/>
    </source>
</evidence>
<keyword evidence="3" id="KW-1185">Reference proteome</keyword>
<dbReference type="RefSeq" id="WP_246522307.1">
    <property type="nucleotide sequence ID" value="NZ_JAGYWA010000004.1"/>
</dbReference>
<dbReference type="Pfam" id="PF16266">
    <property type="entry name" value="DUF4919"/>
    <property type="match status" value="1"/>
</dbReference>
<sequence length="227" mass="26617">MIRKIALLLVFIITNTCLAQQAPGFSIPDYKAIEKVINDKKSAFFYPNLMDRLVKNDTLLNQEEFRHLYFGYVFQPKYNAFWKSSDEKKLKEFYNKEKLDTADYDEIIKLANHSLSEFPFDLSQLNYLTYIYHLKGDENAAKVTAFKFHNIINAIFSSGDGKKCETGFHVLLVEHEYVILQLFDVESKSQSLVDHCDYLSFEKGKYQVDGIYFNIEKMLENESKLFK</sequence>
<accession>A0ABV9PFQ4</accession>
<organism evidence="2 3">
    <name type="scientific">Flavobacterium branchiicola</name>
    <dbReference type="NCBI Taxonomy" id="1114875"/>
    <lineage>
        <taxon>Bacteria</taxon>
        <taxon>Pseudomonadati</taxon>
        <taxon>Bacteroidota</taxon>
        <taxon>Flavobacteriia</taxon>
        <taxon>Flavobacteriales</taxon>
        <taxon>Flavobacteriaceae</taxon>
        <taxon>Flavobacterium</taxon>
    </lineage>
</organism>
<keyword evidence="1" id="KW-0732">Signal</keyword>
<gene>
    <name evidence="2" type="ORF">ACFO5S_12185</name>
</gene>
<comment type="caution">
    <text evidence="2">The sequence shown here is derived from an EMBL/GenBank/DDBJ whole genome shotgun (WGS) entry which is preliminary data.</text>
</comment>
<evidence type="ECO:0000256" key="1">
    <source>
        <dbReference type="SAM" id="SignalP"/>
    </source>
</evidence>
<dbReference type="InterPro" id="IPR032578">
    <property type="entry name" value="DUF4919"/>
</dbReference>
<protein>
    <submittedName>
        <fullName evidence="2">DUF4919 domain-containing protein</fullName>
    </submittedName>
</protein>
<dbReference type="EMBL" id="JBHSGV010000004">
    <property type="protein sequence ID" value="MFC4748211.1"/>
    <property type="molecule type" value="Genomic_DNA"/>
</dbReference>
<name>A0ABV9PFQ4_9FLAO</name>
<proteinExistence type="predicted"/>
<feature type="chain" id="PRO_5046517297" evidence="1">
    <location>
        <begin position="20"/>
        <end position="227"/>
    </location>
</feature>
<feature type="signal peptide" evidence="1">
    <location>
        <begin position="1"/>
        <end position="19"/>
    </location>
</feature>